<dbReference type="EMBL" id="QFPP01000007">
    <property type="protein sequence ID" value="PZQ77960.1"/>
    <property type="molecule type" value="Genomic_DNA"/>
</dbReference>
<name>A0A2W5ST92_VARPD</name>
<protein>
    <submittedName>
        <fullName evidence="1">Uncharacterized protein</fullName>
    </submittedName>
</protein>
<comment type="caution">
    <text evidence="1">The sequence shown here is derived from an EMBL/GenBank/DDBJ whole genome shotgun (WGS) entry which is preliminary data.</text>
</comment>
<sequence length="64" mass="7327">MNPDLAEQLAYMVSRVKTNPRACWHHYLDRANVLAASHPDVYQALPEMLRAAMQKSLNQPGRNH</sequence>
<dbReference type="AlphaFoldDB" id="A0A2W5ST92"/>
<evidence type="ECO:0000313" key="2">
    <source>
        <dbReference type="Proteomes" id="UP000249135"/>
    </source>
</evidence>
<evidence type="ECO:0000313" key="1">
    <source>
        <dbReference type="EMBL" id="PZQ77960.1"/>
    </source>
</evidence>
<reference evidence="1 2" key="1">
    <citation type="submission" date="2017-08" db="EMBL/GenBank/DDBJ databases">
        <title>Infants hospitalized years apart are colonized by the same room-sourced microbial strains.</title>
        <authorList>
            <person name="Brooks B."/>
            <person name="Olm M.R."/>
            <person name="Firek B.A."/>
            <person name="Baker R."/>
            <person name="Thomas B.C."/>
            <person name="Morowitz M.J."/>
            <person name="Banfield J.F."/>
        </authorList>
    </citation>
    <scope>NUCLEOTIDE SEQUENCE [LARGE SCALE GENOMIC DNA]</scope>
    <source>
        <strain evidence="1">S2_005_003_R2_41</strain>
    </source>
</reference>
<dbReference type="Proteomes" id="UP000249135">
    <property type="component" value="Unassembled WGS sequence"/>
</dbReference>
<organism evidence="1 2">
    <name type="scientific">Variovorax paradoxus</name>
    <dbReference type="NCBI Taxonomy" id="34073"/>
    <lineage>
        <taxon>Bacteria</taxon>
        <taxon>Pseudomonadati</taxon>
        <taxon>Pseudomonadota</taxon>
        <taxon>Betaproteobacteria</taxon>
        <taxon>Burkholderiales</taxon>
        <taxon>Comamonadaceae</taxon>
        <taxon>Variovorax</taxon>
    </lineage>
</organism>
<accession>A0A2W5ST92</accession>
<gene>
    <name evidence="1" type="ORF">DI563_02030</name>
</gene>
<proteinExistence type="predicted"/>